<dbReference type="Proteomes" id="UP000306954">
    <property type="component" value="Unassembled WGS sequence"/>
</dbReference>
<evidence type="ECO:0000256" key="1">
    <source>
        <dbReference type="ARBA" id="ARBA00004613"/>
    </source>
</evidence>
<dbReference type="GO" id="GO:0005576">
    <property type="term" value="C:extracellular region"/>
    <property type="evidence" value="ECO:0007669"/>
    <property type="project" value="UniProtKB-SubCell"/>
</dbReference>
<dbReference type="EMBL" id="SPOI01000110">
    <property type="protein sequence ID" value="TIB37145.1"/>
    <property type="molecule type" value="Genomic_DNA"/>
</dbReference>
<dbReference type="EMBL" id="SPOF01000077">
    <property type="protein sequence ID" value="TIB07740.1"/>
    <property type="molecule type" value="Genomic_DNA"/>
</dbReference>
<accession>A0A4T0HZH2</accession>
<evidence type="ECO:0000256" key="3">
    <source>
        <dbReference type="ARBA" id="ARBA00022525"/>
    </source>
</evidence>
<dbReference type="PANTHER" id="PTHR10009:SF18">
    <property type="entry name" value="PROTEIN YELLOW-LIKE PROTEIN"/>
    <property type="match status" value="1"/>
</dbReference>
<dbReference type="AlphaFoldDB" id="A0A4T0HZH2"/>
<dbReference type="PANTHER" id="PTHR10009">
    <property type="entry name" value="PROTEIN YELLOW-RELATED"/>
    <property type="match status" value="1"/>
</dbReference>
<evidence type="ECO:0000313" key="7">
    <source>
        <dbReference type="Proteomes" id="UP000306954"/>
    </source>
</evidence>
<dbReference type="Proteomes" id="UP000310689">
    <property type="component" value="Unassembled WGS sequence"/>
</dbReference>
<dbReference type="SUPFAM" id="SSF101898">
    <property type="entry name" value="NHL repeat"/>
    <property type="match status" value="1"/>
</dbReference>
<organism evidence="5 7">
    <name type="scientific">Wallemia ichthyophaga</name>
    <dbReference type="NCBI Taxonomy" id="245174"/>
    <lineage>
        <taxon>Eukaryota</taxon>
        <taxon>Fungi</taxon>
        <taxon>Dikarya</taxon>
        <taxon>Basidiomycota</taxon>
        <taxon>Wallemiomycotina</taxon>
        <taxon>Wallemiomycetes</taxon>
        <taxon>Wallemiales</taxon>
        <taxon>Wallemiaceae</taxon>
        <taxon>Wallemia</taxon>
    </lineage>
</organism>
<keyword evidence="4" id="KW-0732">Signal</keyword>
<reference evidence="7 8" key="1">
    <citation type="submission" date="2019-03" db="EMBL/GenBank/DDBJ databases">
        <title>Sequencing 23 genomes of Wallemia ichthyophaga.</title>
        <authorList>
            <person name="Gostincar C."/>
        </authorList>
    </citation>
    <scope>NUCLEOTIDE SEQUENCE [LARGE SCALE GENOMIC DNA]</scope>
    <source>
        <strain evidence="6 8">EXF-6200</strain>
        <strain evidence="5 7">EXF-8621</strain>
    </source>
</reference>
<evidence type="ECO:0000256" key="2">
    <source>
        <dbReference type="ARBA" id="ARBA00009127"/>
    </source>
</evidence>
<evidence type="ECO:0008006" key="9">
    <source>
        <dbReference type="Google" id="ProtNLM"/>
    </source>
</evidence>
<dbReference type="OMA" id="HDPRILW"/>
<comment type="subcellular location">
    <subcellularLocation>
        <location evidence="1">Secreted</location>
    </subcellularLocation>
</comment>
<protein>
    <recommendedName>
        <fullName evidence="9">Major royal jelly protein</fullName>
    </recommendedName>
</protein>
<dbReference type="OrthoDB" id="7776143at2759"/>
<evidence type="ECO:0000313" key="5">
    <source>
        <dbReference type="EMBL" id="TIB07740.1"/>
    </source>
</evidence>
<proteinExistence type="inferred from homology"/>
<evidence type="ECO:0000313" key="8">
    <source>
        <dbReference type="Proteomes" id="UP000310689"/>
    </source>
</evidence>
<name>A0A4T0HZH2_WALIC</name>
<evidence type="ECO:0000313" key="6">
    <source>
        <dbReference type="EMBL" id="TIB37145.1"/>
    </source>
</evidence>
<keyword evidence="3" id="KW-0964">Secreted</keyword>
<dbReference type="InterPro" id="IPR011042">
    <property type="entry name" value="6-blade_b-propeller_TolB-like"/>
</dbReference>
<feature type="signal peptide" evidence="4">
    <location>
        <begin position="1"/>
        <end position="18"/>
    </location>
</feature>
<comment type="similarity">
    <text evidence="2">Belongs to the major royal jelly protein family.</text>
</comment>
<comment type="caution">
    <text evidence="5">The sequence shown here is derived from an EMBL/GenBank/DDBJ whole genome shotgun (WGS) entry which is preliminary data.</text>
</comment>
<sequence length="407" mass="44559">MKTFSFAFLGALATAASASSDLLLEKVGKPDFGGQFGPSLKVEHLFYDLFPAGVAVTQSGRMFSTFPRGPGNNYTLAELVNIGMDEAFPSLEANTLPALQNASNPGYSASYDDLLVSCQGIVVDAMDRLWVLDTGRASGAQLQPWGSKLLAYDTGKDASTEPVEKIILSPDVAFPSTYLNDLRIDLSKNDKGVVYITDSSDEGRTGMIVVDIATGEAWRHLDIHPSTRPDTDAIFSFKGQSVYATSDTNKGFWTTGIDGIALSADGEWIYYTPMTSRKVYRVPSEKLRTKPSTLNTNAKHAADAAVEFLGQKGSCNDGMETDSNGLIYFGAPEQDGIQTYDPSTGLFGDLIHNHHITWPDTLSIADHKLYWIDNQFYLQDRFWNGTDRTVKPYTLYSIDINATSVHM</sequence>
<feature type="chain" id="PRO_5044609154" description="Major royal jelly protein" evidence="4">
    <location>
        <begin position="19"/>
        <end position="407"/>
    </location>
</feature>
<dbReference type="Gene3D" id="2.120.10.30">
    <property type="entry name" value="TolB, C-terminal domain"/>
    <property type="match status" value="1"/>
</dbReference>
<dbReference type="Pfam" id="PF03022">
    <property type="entry name" value="MRJP"/>
    <property type="match status" value="1"/>
</dbReference>
<gene>
    <name evidence="6" type="ORF">E3P86_02293</name>
    <name evidence="5" type="ORF">E3P90_03928</name>
</gene>
<dbReference type="InterPro" id="IPR017996">
    <property type="entry name" value="MRJP/yellow-related"/>
</dbReference>
<evidence type="ECO:0000256" key="4">
    <source>
        <dbReference type="SAM" id="SignalP"/>
    </source>
</evidence>